<dbReference type="InterPro" id="IPR000620">
    <property type="entry name" value="EamA_dom"/>
</dbReference>
<dbReference type="AlphaFoldDB" id="A0AAV7Y198"/>
<keyword evidence="4" id="KW-1185">Reference proteome</keyword>
<sequence length="132" mass="14112">MERHAVTAPFAGYAALSGAAAASASVFGKLYSSADQLWWGAVLIVCMVVTNGLVWTFFVRALRSSKTSLSVTVTSTAVNYCCSAVFGWLMFSERTSVLWWTGAMLVVTGLILINSSDSSTIPEAEREGAKED</sequence>
<dbReference type="Gene3D" id="1.10.3730.20">
    <property type="match status" value="1"/>
</dbReference>
<feature type="transmembrane region" description="Helical" evidence="1">
    <location>
        <begin position="97"/>
        <end position="113"/>
    </location>
</feature>
<dbReference type="InterPro" id="IPR037185">
    <property type="entry name" value="EmrE-like"/>
</dbReference>
<evidence type="ECO:0000313" key="4">
    <source>
        <dbReference type="Proteomes" id="UP001075354"/>
    </source>
</evidence>
<keyword evidence="1" id="KW-0812">Transmembrane</keyword>
<evidence type="ECO:0000259" key="2">
    <source>
        <dbReference type="Pfam" id="PF00892"/>
    </source>
</evidence>
<protein>
    <recommendedName>
        <fullName evidence="2">EamA domain-containing protein</fullName>
    </recommendedName>
</protein>
<gene>
    <name evidence="3" type="ORF">ONE63_000375</name>
</gene>
<evidence type="ECO:0000256" key="1">
    <source>
        <dbReference type="SAM" id="Phobius"/>
    </source>
</evidence>
<dbReference type="GO" id="GO:0016020">
    <property type="term" value="C:membrane"/>
    <property type="evidence" value="ECO:0007669"/>
    <property type="project" value="InterPro"/>
</dbReference>
<proteinExistence type="predicted"/>
<feature type="domain" description="EamA" evidence="2">
    <location>
        <begin position="10"/>
        <end position="114"/>
    </location>
</feature>
<accession>A0AAV7Y198</accession>
<organism evidence="3 4">
    <name type="scientific">Megalurothrips usitatus</name>
    <name type="common">bean blossom thrips</name>
    <dbReference type="NCBI Taxonomy" id="439358"/>
    <lineage>
        <taxon>Eukaryota</taxon>
        <taxon>Metazoa</taxon>
        <taxon>Ecdysozoa</taxon>
        <taxon>Arthropoda</taxon>
        <taxon>Hexapoda</taxon>
        <taxon>Insecta</taxon>
        <taxon>Pterygota</taxon>
        <taxon>Neoptera</taxon>
        <taxon>Paraneoptera</taxon>
        <taxon>Thysanoptera</taxon>
        <taxon>Terebrantia</taxon>
        <taxon>Thripoidea</taxon>
        <taxon>Thripidae</taxon>
        <taxon>Megalurothrips</taxon>
    </lineage>
</organism>
<evidence type="ECO:0000313" key="3">
    <source>
        <dbReference type="EMBL" id="KAJ1531708.1"/>
    </source>
</evidence>
<dbReference type="PANTHER" id="PTHR31965">
    <property type="entry name" value="TRANSMEMBRANE PROTEIN 42"/>
    <property type="match status" value="1"/>
</dbReference>
<dbReference type="EMBL" id="JAPTSV010000001">
    <property type="protein sequence ID" value="KAJ1531708.1"/>
    <property type="molecule type" value="Genomic_DNA"/>
</dbReference>
<dbReference type="Pfam" id="PF00892">
    <property type="entry name" value="EamA"/>
    <property type="match status" value="1"/>
</dbReference>
<dbReference type="Proteomes" id="UP001075354">
    <property type="component" value="Chromosome 1"/>
</dbReference>
<dbReference type="SUPFAM" id="SSF103481">
    <property type="entry name" value="Multidrug resistance efflux transporter EmrE"/>
    <property type="match status" value="1"/>
</dbReference>
<reference evidence="3" key="1">
    <citation type="submission" date="2022-12" db="EMBL/GenBank/DDBJ databases">
        <title>Chromosome-level genome assembly of the bean flower thrips Megalurothrips usitatus.</title>
        <authorList>
            <person name="Ma L."/>
            <person name="Liu Q."/>
            <person name="Li H."/>
            <person name="Cai W."/>
        </authorList>
    </citation>
    <scope>NUCLEOTIDE SEQUENCE</scope>
    <source>
        <strain evidence="3">Cailab_2022a</strain>
    </source>
</reference>
<keyword evidence="1" id="KW-1133">Transmembrane helix</keyword>
<name>A0AAV7Y198_9NEOP</name>
<comment type="caution">
    <text evidence="3">The sequence shown here is derived from an EMBL/GenBank/DDBJ whole genome shotgun (WGS) entry which is preliminary data.</text>
</comment>
<keyword evidence="1" id="KW-0472">Membrane</keyword>
<feature type="transmembrane region" description="Helical" evidence="1">
    <location>
        <begin position="71"/>
        <end position="91"/>
    </location>
</feature>
<dbReference type="InterPro" id="IPR039632">
    <property type="entry name" value="TMEM42"/>
</dbReference>
<dbReference type="PANTHER" id="PTHR31965:SF1">
    <property type="entry name" value="TRANSMEMBRANE PROTEIN 42"/>
    <property type="match status" value="1"/>
</dbReference>
<feature type="transmembrane region" description="Helical" evidence="1">
    <location>
        <begin position="37"/>
        <end position="59"/>
    </location>
</feature>